<dbReference type="PRINTS" id="PR00758">
    <property type="entry name" value="ARSENICPUMP"/>
</dbReference>
<feature type="transmembrane region" description="Helical" evidence="8">
    <location>
        <begin position="136"/>
        <end position="155"/>
    </location>
</feature>
<keyword evidence="6 8" id="KW-1133">Transmembrane helix</keyword>
<dbReference type="GO" id="GO:0015105">
    <property type="term" value="F:arsenite transmembrane transporter activity"/>
    <property type="evidence" value="ECO:0007669"/>
    <property type="project" value="InterPro"/>
</dbReference>
<evidence type="ECO:0000256" key="6">
    <source>
        <dbReference type="ARBA" id="ARBA00022989"/>
    </source>
</evidence>
<feature type="transmembrane region" description="Helical" evidence="8">
    <location>
        <begin position="303"/>
        <end position="323"/>
    </location>
</feature>
<evidence type="ECO:0000256" key="8">
    <source>
        <dbReference type="SAM" id="Phobius"/>
    </source>
</evidence>
<keyword evidence="11" id="KW-1185">Reference proteome</keyword>
<keyword evidence="3" id="KW-0813">Transport</keyword>
<dbReference type="Pfam" id="PF03600">
    <property type="entry name" value="CitMHS"/>
    <property type="match status" value="1"/>
</dbReference>
<evidence type="ECO:0000256" key="4">
    <source>
        <dbReference type="ARBA" id="ARBA00022475"/>
    </source>
</evidence>
<evidence type="ECO:0000256" key="7">
    <source>
        <dbReference type="ARBA" id="ARBA00023136"/>
    </source>
</evidence>
<feature type="transmembrane region" description="Helical" evidence="8">
    <location>
        <begin position="25"/>
        <end position="41"/>
    </location>
</feature>
<gene>
    <name evidence="10" type="ORF">D0Y96_10450</name>
</gene>
<dbReference type="Proteomes" id="UP000264702">
    <property type="component" value="Unassembled WGS sequence"/>
</dbReference>
<organism evidence="10 11">
    <name type="scientific">Paracidobacterium acidisoli</name>
    <dbReference type="NCBI Taxonomy" id="2303751"/>
    <lineage>
        <taxon>Bacteria</taxon>
        <taxon>Pseudomonadati</taxon>
        <taxon>Acidobacteriota</taxon>
        <taxon>Terriglobia</taxon>
        <taxon>Terriglobales</taxon>
        <taxon>Acidobacteriaceae</taxon>
        <taxon>Paracidobacterium</taxon>
    </lineage>
</organism>
<dbReference type="PANTHER" id="PTHR43302:SF5">
    <property type="entry name" value="TRANSPORTER ARSB-RELATED"/>
    <property type="match status" value="1"/>
</dbReference>
<evidence type="ECO:0000256" key="2">
    <source>
        <dbReference type="ARBA" id="ARBA00009843"/>
    </source>
</evidence>
<dbReference type="OrthoDB" id="9774335at2"/>
<evidence type="ECO:0000313" key="10">
    <source>
        <dbReference type="EMBL" id="RFU17284.1"/>
    </source>
</evidence>
<feature type="transmembrane region" description="Helical" evidence="8">
    <location>
        <begin position="390"/>
        <end position="409"/>
    </location>
</feature>
<comment type="subcellular location">
    <subcellularLocation>
        <location evidence="1">Cell membrane</location>
        <topology evidence="1">Multi-pass membrane protein</topology>
    </subcellularLocation>
</comment>
<dbReference type="InterPro" id="IPR000802">
    <property type="entry name" value="Arsenical_pump_ArsB"/>
</dbReference>
<feature type="transmembrane region" description="Helical" evidence="8">
    <location>
        <begin position="359"/>
        <end position="378"/>
    </location>
</feature>
<dbReference type="CDD" id="cd01118">
    <property type="entry name" value="ArsB_permease"/>
    <property type="match status" value="1"/>
</dbReference>
<dbReference type="RefSeq" id="WP_117299824.1">
    <property type="nucleotide sequence ID" value="NZ_QVQT02000003.1"/>
</dbReference>
<dbReference type="InterPro" id="IPR004680">
    <property type="entry name" value="Cit_transptr-like_dom"/>
</dbReference>
<sequence length="410" mass="43222">MLLIWTIALASLLLMLLRPKGIPEYIWIGAGAVLLVIARLLPLPRAVHALHEALDVCLFLIGMMLLAELARHEGVFDWVADLAVHHAKGSAARLFLWIYGAGVVVTALLSNDATAVVLTPAVLAAVRRARVEPRPYLLACALIANAASFLLPISNPANLVIFGSHLPPLGSWMRSLLLPSIVSIAATYLCLRWLSRRTLRGTVSAVEDAVRLTPAGKLALAGILLAAATLLASSAFELPLGLPTCIAGIVALALVALRDRSAPRAALRHVSWSIIPLVAGLFMIVEALNLAGMLRATLAGLHWLAALPGGYGKLIGAFTVALLSNGMNNLPVGLAGGTALAQMHNPALLTHAVLIGVDLGPNLSVTGSLATILWLIALRRDNAEITAWEFLKTGALVMPVSLLLTLLALR</sequence>
<feature type="transmembrane region" description="Helical" evidence="8">
    <location>
        <begin position="269"/>
        <end position="291"/>
    </location>
</feature>
<evidence type="ECO:0000256" key="5">
    <source>
        <dbReference type="ARBA" id="ARBA00022692"/>
    </source>
</evidence>
<comment type="caution">
    <text evidence="10">The sequence shown here is derived from an EMBL/GenBank/DDBJ whole genome shotgun (WGS) entry which is preliminary data.</text>
</comment>
<dbReference type="GO" id="GO:0005886">
    <property type="term" value="C:plasma membrane"/>
    <property type="evidence" value="ECO:0007669"/>
    <property type="project" value="UniProtKB-SubCell"/>
</dbReference>
<reference evidence="10 11" key="1">
    <citation type="submission" date="2018-08" db="EMBL/GenBank/DDBJ databases">
        <title>Acidipila sp. 4G-K13, an acidobacterium isolated from forest soil.</title>
        <authorList>
            <person name="Gao Z.-H."/>
            <person name="Qiu L.-H."/>
        </authorList>
    </citation>
    <scope>NUCLEOTIDE SEQUENCE [LARGE SCALE GENOMIC DNA]</scope>
    <source>
        <strain evidence="10 11">4G-K13</strain>
    </source>
</reference>
<keyword evidence="4" id="KW-1003">Cell membrane</keyword>
<feature type="transmembrane region" description="Helical" evidence="8">
    <location>
        <begin position="215"/>
        <end position="234"/>
    </location>
</feature>
<evidence type="ECO:0000256" key="1">
    <source>
        <dbReference type="ARBA" id="ARBA00004651"/>
    </source>
</evidence>
<dbReference type="EMBL" id="QVQT01000003">
    <property type="protein sequence ID" value="RFU17284.1"/>
    <property type="molecule type" value="Genomic_DNA"/>
</dbReference>
<evidence type="ECO:0000256" key="3">
    <source>
        <dbReference type="ARBA" id="ARBA00022448"/>
    </source>
</evidence>
<feature type="transmembrane region" description="Helical" evidence="8">
    <location>
        <begin position="240"/>
        <end position="257"/>
    </location>
</feature>
<keyword evidence="7 8" id="KW-0472">Membrane</keyword>
<feature type="transmembrane region" description="Helical" evidence="8">
    <location>
        <begin position="96"/>
        <end position="124"/>
    </location>
</feature>
<dbReference type="PANTHER" id="PTHR43302">
    <property type="entry name" value="TRANSPORTER ARSB-RELATED"/>
    <property type="match status" value="1"/>
</dbReference>
<name>A0A372IQW5_9BACT</name>
<evidence type="ECO:0000259" key="9">
    <source>
        <dbReference type="Pfam" id="PF03600"/>
    </source>
</evidence>
<accession>A0A372IQW5</accession>
<feature type="domain" description="Citrate transporter-like" evidence="9">
    <location>
        <begin position="30"/>
        <end position="345"/>
    </location>
</feature>
<keyword evidence="5 8" id="KW-0812">Transmembrane</keyword>
<comment type="similarity">
    <text evidence="2">Belongs to the CitM (TC 2.A.11) transporter family.</text>
</comment>
<evidence type="ECO:0000313" key="11">
    <source>
        <dbReference type="Proteomes" id="UP000264702"/>
    </source>
</evidence>
<feature type="transmembrane region" description="Helical" evidence="8">
    <location>
        <begin position="53"/>
        <end position="70"/>
    </location>
</feature>
<feature type="transmembrane region" description="Helical" evidence="8">
    <location>
        <begin position="175"/>
        <end position="194"/>
    </location>
</feature>
<proteinExistence type="inferred from homology"/>
<protein>
    <submittedName>
        <fullName evidence="10">Arsenic transporter</fullName>
    </submittedName>
</protein>
<dbReference type="AlphaFoldDB" id="A0A372IQW5"/>